<accession>A0A836B730</accession>
<dbReference type="GO" id="GO:0016020">
    <property type="term" value="C:membrane"/>
    <property type="evidence" value="ECO:0007669"/>
    <property type="project" value="InterPro"/>
</dbReference>
<feature type="compositionally biased region" description="Pro residues" evidence="2">
    <location>
        <begin position="341"/>
        <end position="359"/>
    </location>
</feature>
<evidence type="ECO:0000256" key="2">
    <source>
        <dbReference type="SAM" id="MobiDB-lite"/>
    </source>
</evidence>
<evidence type="ECO:0000256" key="1">
    <source>
        <dbReference type="ARBA" id="ARBA00023157"/>
    </source>
</evidence>
<organism evidence="5 6">
    <name type="scientific">Chlamydomonas schloesseri</name>
    <dbReference type="NCBI Taxonomy" id="2026947"/>
    <lineage>
        <taxon>Eukaryota</taxon>
        <taxon>Viridiplantae</taxon>
        <taxon>Chlorophyta</taxon>
        <taxon>core chlorophytes</taxon>
        <taxon>Chlorophyceae</taxon>
        <taxon>CS clade</taxon>
        <taxon>Chlamydomonadales</taxon>
        <taxon>Chlamydomonadaceae</taxon>
        <taxon>Chlamydomonas</taxon>
    </lineage>
</organism>
<feature type="region of interest" description="Disordered" evidence="2">
    <location>
        <begin position="28"/>
        <end position="182"/>
    </location>
</feature>
<dbReference type="SMART" id="SM00202">
    <property type="entry name" value="SR"/>
    <property type="match status" value="1"/>
</dbReference>
<keyword evidence="1" id="KW-1015">Disulfide bond</keyword>
<proteinExistence type="predicted"/>
<feature type="compositionally biased region" description="Low complexity" evidence="2">
    <location>
        <begin position="93"/>
        <end position="106"/>
    </location>
</feature>
<dbReference type="InterPro" id="IPR036772">
    <property type="entry name" value="SRCR-like_dom_sf"/>
</dbReference>
<dbReference type="OrthoDB" id="535306at2759"/>
<comment type="caution">
    <text evidence="5">The sequence shown here is derived from an EMBL/GenBank/DDBJ whole genome shotgun (WGS) entry which is preliminary data.</text>
</comment>
<feature type="signal peptide" evidence="3">
    <location>
        <begin position="1"/>
        <end position="23"/>
    </location>
</feature>
<dbReference type="EMBL" id="JAEHOD010000014">
    <property type="protein sequence ID" value="KAG2449420.1"/>
    <property type="molecule type" value="Genomic_DNA"/>
</dbReference>
<evidence type="ECO:0000256" key="3">
    <source>
        <dbReference type="SAM" id="SignalP"/>
    </source>
</evidence>
<evidence type="ECO:0000313" key="6">
    <source>
        <dbReference type="Proteomes" id="UP000613740"/>
    </source>
</evidence>
<dbReference type="AlphaFoldDB" id="A0A836B730"/>
<name>A0A836B730_9CHLO</name>
<protein>
    <recommendedName>
        <fullName evidence="4">SRCR domain-containing protein</fullName>
    </recommendedName>
</protein>
<feature type="chain" id="PRO_5032744763" description="SRCR domain-containing protein" evidence="3">
    <location>
        <begin position="24"/>
        <end position="535"/>
    </location>
</feature>
<dbReference type="Proteomes" id="UP000613740">
    <property type="component" value="Unassembled WGS sequence"/>
</dbReference>
<evidence type="ECO:0000259" key="4">
    <source>
        <dbReference type="PROSITE" id="PS50287"/>
    </source>
</evidence>
<dbReference type="Gene3D" id="3.10.250.10">
    <property type="entry name" value="SRCR-like domain"/>
    <property type="match status" value="1"/>
</dbReference>
<keyword evidence="6" id="KW-1185">Reference proteome</keyword>
<feature type="compositionally biased region" description="Low complexity" evidence="2">
    <location>
        <begin position="136"/>
        <end position="148"/>
    </location>
</feature>
<feature type="domain" description="SRCR" evidence="4">
    <location>
        <begin position="173"/>
        <end position="226"/>
    </location>
</feature>
<feature type="compositionally biased region" description="Low complexity" evidence="2">
    <location>
        <begin position="62"/>
        <end position="74"/>
    </location>
</feature>
<feature type="region of interest" description="Disordered" evidence="2">
    <location>
        <begin position="340"/>
        <end position="363"/>
    </location>
</feature>
<gene>
    <name evidence="5" type="ORF">HYH02_005567</name>
</gene>
<dbReference type="InterPro" id="IPR001190">
    <property type="entry name" value="SRCR"/>
</dbReference>
<evidence type="ECO:0000313" key="5">
    <source>
        <dbReference type="EMBL" id="KAG2449420.1"/>
    </source>
</evidence>
<sequence length="535" mass="56756">MRRELSCTVVVAFLLVMDQVAEARPRSALLPPGKLDTSRKYSPPRRAPPPAKATVPSPKTISPSPLVAPVSLSPVPLPSPRAQPSQSGPPLAPLAEARPRSALLPPGKLDTSRKYSPPRRAPPPAKATVPSPKTISPSPLVAPVSLSPVPLPSPRAQPSQSGPPLAPREGNGIRLVGGSGSRGRLEVSSLDGWLNEYEEGAVAWRPVCNMVGFDDNDAQVMCELLGYTYGRLYYSDEVVRRAPNDTATDIDMPIENLDCSPNHAPPATEVVDPTASGGRRLLLHGAASSLRRDRALLSSAFRRGTVDIPADAPYRCEFYQRTETSCDYTGPLVGVECALQPFPPAPPPPPSPPSPPDAPPARDVLLKVYGNGPGTASGGDLESNLCVPPAADAEDPQAAADEYDMCRSSTRADMLITEPASGQQAFAALCAIDDDYDLALLVANTLCKQMVDYPSSRYSSYGGTVLPSIPIPEADPPADALPPVFVPSAYADKWATIIGGEPNPRYPALQQMDFTVGSSCASGRLFAYKCTYRSR</sequence>
<reference evidence="5" key="1">
    <citation type="journal article" date="2020" name="bioRxiv">
        <title>Comparative genomics of Chlamydomonas.</title>
        <authorList>
            <person name="Craig R.J."/>
            <person name="Hasan A.R."/>
            <person name="Ness R.W."/>
            <person name="Keightley P.D."/>
        </authorList>
    </citation>
    <scope>NUCLEOTIDE SEQUENCE</scope>
    <source>
        <strain evidence="5">CCAP 11/173</strain>
    </source>
</reference>
<dbReference type="PROSITE" id="PS50287">
    <property type="entry name" value="SRCR_2"/>
    <property type="match status" value="1"/>
</dbReference>
<keyword evidence="3" id="KW-0732">Signal</keyword>